<evidence type="ECO:0000313" key="2">
    <source>
        <dbReference type="EMBL" id="MCQ4838379.1"/>
    </source>
</evidence>
<dbReference type="GeneID" id="90532332"/>
<accession>A0ABT1RUP1</accession>
<reference evidence="2 3" key="1">
    <citation type="submission" date="2022-06" db="EMBL/GenBank/DDBJ databases">
        <title>Isolation of gut microbiota from human fecal samples.</title>
        <authorList>
            <person name="Pamer E.G."/>
            <person name="Barat B."/>
            <person name="Waligurski E."/>
            <person name="Medina S."/>
            <person name="Paddock L."/>
            <person name="Mostad J."/>
        </authorList>
    </citation>
    <scope>NUCLEOTIDE SEQUENCE [LARGE SCALE GENOMIC DNA]</scope>
    <source>
        <strain evidence="2 3">DFI.9.73</strain>
    </source>
</reference>
<dbReference type="PANTHER" id="PTHR12110">
    <property type="entry name" value="HYDROXYPYRUVATE ISOMERASE"/>
    <property type="match status" value="1"/>
</dbReference>
<dbReference type="SUPFAM" id="SSF51658">
    <property type="entry name" value="Xylose isomerase-like"/>
    <property type="match status" value="1"/>
</dbReference>
<dbReference type="InterPro" id="IPR036237">
    <property type="entry name" value="Xyl_isomerase-like_sf"/>
</dbReference>
<keyword evidence="2" id="KW-0413">Isomerase</keyword>
<dbReference type="Pfam" id="PF01261">
    <property type="entry name" value="AP_endonuc_2"/>
    <property type="match status" value="1"/>
</dbReference>
<proteinExistence type="predicted"/>
<evidence type="ECO:0000259" key="1">
    <source>
        <dbReference type="Pfam" id="PF01261"/>
    </source>
</evidence>
<protein>
    <submittedName>
        <fullName evidence="2">Sugar phosphate isomerase/epimerase</fullName>
    </submittedName>
</protein>
<name>A0ABT1RUP1_9FIRM</name>
<sequence>MAVLATFYDHIKEIAKQENIPVVEAMKEAKALGIEKLEISGNNILGREDELGQELAYTELGISGIPAYFDFGRDLDVKKQSEPILEAARYLGADKLLVIPGFLQEQDSREVQEKQIQNMVDSVNALAELAAGYGVALVMEEYDSFDSPFSTIAGVRRFLDGCPRLSCAFDTGNFRFMAEDELEAYEGLRDRITHVHLKDRAYTQANGENGKTARDGVVIYPAPVGFGDLKIEELISRLKRDGYDGVYTIEHYDTNRMLDYLRQSAAWVKARI</sequence>
<feature type="domain" description="Xylose isomerase-like TIM barrel" evidence="1">
    <location>
        <begin position="28"/>
        <end position="270"/>
    </location>
</feature>
<dbReference type="EMBL" id="JANFZH010000001">
    <property type="protein sequence ID" value="MCQ4838379.1"/>
    <property type="molecule type" value="Genomic_DNA"/>
</dbReference>
<organism evidence="2 3">
    <name type="scientific">Neglectibacter timonensis</name>
    <dbReference type="NCBI Taxonomy" id="1776382"/>
    <lineage>
        <taxon>Bacteria</taxon>
        <taxon>Bacillati</taxon>
        <taxon>Bacillota</taxon>
        <taxon>Clostridia</taxon>
        <taxon>Eubacteriales</taxon>
        <taxon>Oscillospiraceae</taxon>
        <taxon>Neglectibacter</taxon>
    </lineage>
</organism>
<dbReference type="Proteomes" id="UP001524473">
    <property type="component" value="Unassembled WGS sequence"/>
</dbReference>
<comment type="caution">
    <text evidence="2">The sequence shown here is derived from an EMBL/GenBank/DDBJ whole genome shotgun (WGS) entry which is preliminary data.</text>
</comment>
<keyword evidence="3" id="KW-1185">Reference proteome</keyword>
<dbReference type="InterPro" id="IPR050312">
    <property type="entry name" value="IolE/XylAMocC-like"/>
</dbReference>
<dbReference type="Gene3D" id="3.20.20.150">
    <property type="entry name" value="Divalent-metal-dependent TIM barrel enzymes"/>
    <property type="match status" value="1"/>
</dbReference>
<dbReference type="GO" id="GO:0016853">
    <property type="term" value="F:isomerase activity"/>
    <property type="evidence" value="ECO:0007669"/>
    <property type="project" value="UniProtKB-KW"/>
</dbReference>
<dbReference type="InterPro" id="IPR013022">
    <property type="entry name" value="Xyl_isomerase-like_TIM-brl"/>
</dbReference>
<dbReference type="RefSeq" id="WP_066863628.1">
    <property type="nucleotide sequence ID" value="NZ_CABKVV010000013.1"/>
</dbReference>
<evidence type="ECO:0000313" key="3">
    <source>
        <dbReference type="Proteomes" id="UP001524473"/>
    </source>
</evidence>
<gene>
    <name evidence="2" type="ORF">NE695_00445</name>
</gene>